<dbReference type="GO" id="GO:0043565">
    <property type="term" value="F:sequence-specific DNA binding"/>
    <property type="evidence" value="ECO:0007669"/>
    <property type="project" value="InterPro"/>
</dbReference>
<dbReference type="EMBL" id="CP051775">
    <property type="protein sequence ID" value="QJE71942.1"/>
    <property type="molecule type" value="Genomic_DNA"/>
</dbReference>
<dbReference type="Proteomes" id="UP000501891">
    <property type="component" value="Chromosome"/>
</dbReference>
<dbReference type="GO" id="GO:0003700">
    <property type="term" value="F:DNA-binding transcription factor activity"/>
    <property type="evidence" value="ECO:0007669"/>
    <property type="project" value="InterPro"/>
</dbReference>
<dbReference type="SMART" id="SM00342">
    <property type="entry name" value="HTH_ARAC"/>
    <property type="match status" value="1"/>
</dbReference>
<proteinExistence type="predicted"/>
<dbReference type="PANTHER" id="PTHR46796">
    <property type="entry name" value="HTH-TYPE TRANSCRIPTIONAL ACTIVATOR RHAS-RELATED"/>
    <property type="match status" value="1"/>
</dbReference>
<evidence type="ECO:0000256" key="1">
    <source>
        <dbReference type="ARBA" id="ARBA00023015"/>
    </source>
</evidence>
<dbReference type="InterPro" id="IPR050204">
    <property type="entry name" value="AraC_XylS_family_regulators"/>
</dbReference>
<gene>
    <name evidence="5" type="ORF">HHL28_01395</name>
</gene>
<reference evidence="5" key="1">
    <citation type="submission" date="2020-04" db="EMBL/GenBank/DDBJ databases">
        <title>A desert anoxygenic phototrophic bacterium fixes CO2 using RubisCO under aerobic conditions.</title>
        <authorList>
            <person name="Tang K."/>
        </authorList>
    </citation>
    <scope>NUCLEOTIDE SEQUENCE [LARGE SCALE GENOMIC DNA]</scope>
    <source>
        <strain evidence="5">MIMtkB3</strain>
    </source>
</reference>
<evidence type="ECO:0000256" key="2">
    <source>
        <dbReference type="ARBA" id="ARBA00023125"/>
    </source>
</evidence>
<dbReference type="InterPro" id="IPR009057">
    <property type="entry name" value="Homeodomain-like_sf"/>
</dbReference>
<dbReference type="Pfam" id="PF12833">
    <property type="entry name" value="HTH_18"/>
    <property type="match status" value="1"/>
</dbReference>
<dbReference type="InterPro" id="IPR018062">
    <property type="entry name" value="HTH_AraC-typ_CS"/>
</dbReference>
<dbReference type="SUPFAM" id="SSF46689">
    <property type="entry name" value="Homeodomain-like"/>
    <property type="match status" value="2"/>
</dbReference>
<dbReference type="AlphaFoldDB" id="A0A858R3J8"/>
<dbReference type="InterPro" id="IPR018060">
    <property type="entry name" value="HTH_AraC"/>
</dbReference>
<organism evidence="5 6">
    <name type="scientific">Aerophototrophica crusticola</name>
    <dbReference type="NCBI Taxonomy" id="1709002"/>
    <lineage>
        <taxon>Bacteria</taxon>
        <taxon>Pseudomonadati</taxon>
        <taxon>Pseudomonadota</taxon>
        <taxon>Alphaproteobacteria</taxon>
        <taxon>Rhodospirillales</taxon>
        <taxon>Rhodospirillaceae</taxon>
        <taxon>Aerophototrophica</taxon>
    </lineage>
</organism>
<evidence type="ECO:0000256" key="3">
    <source>
        <dbReference type="ARBA" id="ARBA00023163"/>
    </source>
</evidence>
<keyword evidence="2" id="KW-0238">DNA-binding</keyword>
<protein>
    <submittedName>
        <fullName evidence="5">Helix-turn-helix transcriptional regulator</fullName>
    </submittedName>
</protein>
<keyword evidence="1" id="KW-0805">Transcription regulation</keyword>
<evidence type="ECO:0000313" key="5">
    <source>
        <dbReference type="EMBL" id="QJE71942.1"/>
    </source>
</evidence>
<name>A0A858R3J8_9PROT</name>
<dbReference type="PROSITE" id="PS01124">
    <property type="entry name" value="HTH_ARAC_FAMILY_2"/>
    <property type="match status" value="1"/>
</dbReference>
<evidence type="ECO:0000259" key="4">
    <source>
        <dbReference type="PROSITE" id="PS01124"/>
    </source>
</evidence>
<evidence type="ECO:0000313" key="6">
    <source>
        <dbReference type="Proteomes" id="UP000501891"/>
    </source>
</evidence>
<dbReference type="KEGG" id="acru:HHL28_01395"/>
<feature type="domain" description="HTH araC/xylS-type" evidence="4">
    <location>
        <begin position="37"/>
        <end position="135"/>
    </location>
</feature>
<dbReference type="Gene3D" id="1.10.10.60">
    <property type="entry name" value="Homeodomain-like"/>
    <property type="match status" value="1"/>
</dbReference>
<keyword evidence="3" id="KW-0804">Transcription</keyword>
<keyword evidence="6" id="KW-1185">Reference proteome</keyword>
<accession>A0A858R3J8</accession>
<sequence>MCLAACAATAPAFAIEPLDRLLSRDPGDGALSRFRLRRVVGFIEANLDEDLSLERLAEVAGLSPSHFARRFKGATGKAPHGYVLAKRVEAARRLLAEGDLPLAQVAAATGFSSQAHLTGVFGRAVGMTPGQYRAMKRGLALAS</sequence>
<dbReference type="PANTHER" id="PTHR46796:SF6">
    <property type="entry name" value="ARAC SUBFAMILY"/>
    <property type="match status" value="1"/>
</dbReference>
<dbReference type="PROSITE" id="PS00041">
    <property type="entry name" value="HTH_ARAC_FAMILY_1"/>
    <property type="match status" value="1"/>
</dbReference>